<gene>
    <name evidence="3" type="ORF">SASPL_138787</name>
</gene>
<evidence type="ECO:0008006" key="5">
    <source>
        <dbReference type="Google" id="ProtNLM"/>
    </source>
</evidence>
<protein>
    <recommendedName>
        <fullName evidence="5">Transmembrane protein</fullName>
    </recommendedName>
</protein>
<name>A0A8X8WXA1_SALSN</name>
<keyword evidence="2" id="KW-1133">Transmembrane helix</keyword>
<evidence type="ECO:0000256" key="2">
    <source>
        <dbReference type="SAM" id="Phobius"/>
    </source>
</evidence>
<evidence type="ECO:0000313" key="3">
    <source>
        <dbReference type="EMBL" id="KAG6401919.1"/>
    </source>
</evidence>
<feature type="transmembrane region" description="Helical" evidence="2">
    <location>
        <begin position="39"/>
        <end position="68"/>
    </location>
</feature>
<comment type="caution">
    <text evidence="3">The sequence shown here is derived from an EMBL/GenBank/DDBJ whole genome shotgun (WGS) entry which is preliminary data.</text>
</comment>
<keyword evidence="4" id="KW-1185">Reference proteome</keyword>
<feature type="region of interest" description="Disordered" evidence="1">
    <location>
        <begin position="1"/>
        <end position="25"/>
    </location>
</feature>
<reference evidence="3" key="2">
    <citation type="submission" date="2020-08" db="EMBL/GenBank/DDBJ databases">
        <title>Plant Genome Project.</title>
        <authorList>
            <person name="Zhang R.-G."/>
        </authorList>
    </citation>
    <scope>NUCLEOTIDE SEQUENCE</scope>
    <source>
        <strain evidence="3">Huo1</strain>
        <tissue evidence="3">Leaf</tissue>
    </source>
</reference>
<accession>A0A8X8WXA1</accession>
<proteinExistence type="predicted"/>
<sequence>MAFQSAIAPRGWAEEDAKSSRTSTHPDTYMSIRKANTTAFLCSLLVMYTLAFMLVSILSVGAALVAVMVTFLKSLHISSAIMWGLLIFVVASKALSALYDDVAIRRPRVIVARDVKWVGLAQPGLDPRVLFHEYFVVRRVYLFWLKKKRRQQDLSADAFPLRLFYWIFDKLETRGYFRAADRFQVLRT</sequence>
<reference evidence="3" key="1">
    <citation type="submission" date="2018-01" db="EMBL/GenBank/DDBJ databases">
        <authorList>
            <person name="Mao J.F."/>
        </authorList>
    </citation>
    <scope>NUCLEOTIDE SEQUENCE</scope>
    <source>
        <strain evidence="3">Huo1</strain>
        <tissue evidence="3">Leaf</tissue>
    </source>
</reference>
<keyword evidence="2" id="KW-0472">Membrane</keyword>
<feature type="transmembrane region" description="Helical" evidence="2">
    <location>
        <begin position="80"/>
        <end position="99"/>
    </location>
</feature>
<evidence type="ECO:0000313" key="4">
    <source>
        <dbReference type="Proteomes" id="UP000298416"/>
    </source>
</evidence>
<organism evidence="3">
    <name type="scientific">Salvia splendens</name>
    <name type="common">Scarlet sage</name>
    <dbReference type="NCBI Taxonomy" id="180675"/>
    <lineage>
        <taxon>Eukaryota</taxon>
        <taxon>Viridiplantae</taxon>
        <taxon>Streptophyta</taxon>
        <taxon>Embryophyta</taxon>
        <taxon>Tracheophyta</taxon>
        <taxon>Spermatophyta</taxon>
        <taxon>Magnoliopsida</taxon>
        <taxon>eudicotyledons</taxon>
        <taxon>Gunneridae</taxon>
        <taxon>Pentapetalae</taxon>
        <taxon>asterids</taxon>
        <taxon>lamiids</taxon>
        <taxon>Lamiales</taxon>
        <taxon>Lamiaceae</taxon>
        <taxon>Nepetoideae</taxon>
        <taxon>Mentheae</taxon>
        <taxon>Salviinae</taxon>
        <taxon>Salvia</taxon>
        <taxon>Salvia subgen. Calosphace</taxon>
        <taxon>core Calosphace</taxon>
    </lineage>
</organism>
<evidence type="ECO:0000256" key="1">
    <source>
        <dbReference type="SAM" id="MobiDB-lite"/>
    </source>
</evidence>
<dbReference type="Proteomes" id="UP000298416">
    <property type="component" value="Unassembled WGS sequence"/>
</dbReference>
<keyword evidence="2" id="KW-0812">Transmembrane</keyword>
<dbReference type="EMBL" id="PNBA02000014">
    <property type="protein sequence ID" value="KAG6401919.1"/>
    <property type="molecule type" value="Genomic_DNA"/>
</dbReference>
<dbReference type="AlphaFoldDB" id="A0A8X8WXA1"/>